<organism evidence="2 3">
    <name type="scientific">Glossina brevipalpis</name>
    <dbReference type="NCBI Taxonomy" id="37001"/>
    <lineage>
        <taxon>Eukaryota</taxon>
        <taxon>Metazoa</taxon>
        <taxon>Ecdysozoa</taxon>
        <taxon>Arthropoda</taxon>
        <taxon>Hexapoda</taxon>
        <taxon>Insecta</taxon>
        <taxon>Pterygota</taxon>
        <taxon>Neoptera</taxon>
        <taxon>Endopterygota</taxon>
        <taxon>Diptera</taxon>
        <taxon>Brachycera</taxon>
        <taxon>Muscomorpha</taxon>
        <taxon>Hippoboscoidea</taxon>
        <taxon>Glossinidae</taxon>
        <taxon>Glossina</taxon>
    </lineage>
</organism>
<keyword evidence="1" id="KW-0812">Transmembrane</keyword>
<keyword evidence="3" id="KW-1185">Reference proteome</keyword>
<keyword evidence="1" id="KW-0472">Membrane</keyword>
<evidence type="ECO:0000313" key="2">
    <source>
        <dbReference type="EnsemblMetazoa" id="GBRI005565-PA"/>
    </source>
</evidence>
<evidence type="ECO:0000313" key="3">
    <source>
        <dbReference type="Proteomes" id="UP000091820"/>
    </source>
</evidence>
<proteinExistence type="predicted"/>
<accession>A0A1A9W411</accession>
<reference evidence="3" key="1">
    <citation type="submission" date="2014-03" db="EMBL/GenBank/DDBJ databases">
        <authorList>
            <person name="Aksoy S."/>
            <person name="Warren W."/>
            <person name="Wilson R.K."/>
        </authorList>
    </citation>
    <scope>NUCLEOTIDE SEQUENCE [LARGE SCALE GENOMIC DNA]</scope>
    <source>
        <strain evidence="3">IAEA</strain>
    </source>
</reference>
<reference evidence="2" key="2">
    <citation type="submission" date="2020-05" db="UniProtKB">
        <authorList>
            <consortium name="EnsemblMetazoa"/>
        </authorList>
    </citation>
    <scope>IDENTIFICATION</scope>
    <source>
        <strain evidence="2">IAEA</strain>
    </source>
</reference>
<evidence type="ECO:0000256" key="1">
    <source>
        <dbReference type="SAM" id="Phobius"/>
    </source>
</evidence>
<dbReference type="Proteomes" id="UP000091820">
    <property type="component" value="Unassembled WGS sequence"/>
</dbReference>
<dbReference type="EnsemblMetazoa" id="GBRI005565-RA">
    <property type="protein sequence ID" value="GBRI005565-PA"/>
    <property type="gene ID" value="GBRI005565"/>
</dbReference>
<feature type="transmembrane region" description="Helical" evidence="1">
    <location>
        <begin position="38"/>
        <end position="63"/>
    </location>
</feature>
<keyword evidence="1" id="KW-1133">Transmembrane helix</keyword>
<sequence length="105" mass="12361">MKYDEMCALNWNLYAYASITRDIYCKILIYENEVLMKLMICLSVISVFFEAIIVNLSLLNLWLNGVIFVHLYGINYTNNCNYMFCHHHAYTFVVVLVLRVDAIFS</sequence>
<dbReference type="VEuPathDB" id="VectorBase:GBRI005565"/>
<protein>
    <submittedName>
        <fullName evidence="2">Uncharacterized protein</fullName>
    </submittedName>
</protein>
<name>A0A1A9W411_9MUSC</name>
<dbReference type="AlphaFoldDB" id="A0A1A9W411"/>